<dbReference type="Gene3D" id="3.40.630.30">
    <property type="match status" value="1"/>
</dbReference>
<keyword evidence="1" id="KW-0808">Transferase</keyword>
<dbReference type="SUPFAM" id="SSF55729">
    <property type="entry name" value="Acyl-CoA N-acyltransferases (Nat)"/>
    <property type="match status" value="1"/>
</dbReference>
<dbReference type="InterPro" id="IPR050832">
    <property type="entry name" value="Bact_Acetyltransf"/>
</dbReference>
<gene>
    <name evidence="4" type="ORF">GCM10009831_26940</name>
</gene>
<evidence type="ECO:0000313" key="5">
    <source>
        <dbReference type="Proteomes" id="UP001500383"/>
    </source>
</evidence>
<keyword evidence="2" id="KW-0012">Acyltransferase</keyword>
<dbReference type="InterPro" id="IPR016181">
    <property type="entry name" value="Acyl_CoA_acyltransferase"/>
</dbReference>
<organism evidence="4 5">
    <name type="scientific">Dietzia cercidiphylli</name>
    <dbReference type="NCBI Taxonomy" id="498199"/>
    <lineage>
        <taxon>Bacteria</taxon>
        <taxon>Bacillati</taxon>
        <taxon>Actinomycetota</taxon>
        <taxon>Actinomycetes</taxon>
        <taxon>Mycobacteriales</taxon>
        <taxon>Dietziaceae</taxon>
        <taxon>Dietzia</taxon>
    </lineage>
</organism>
<dbReference type="Proteomes" id="UP001500383">
    <property type="component" value="Unassembled WGS sequence"/>
</dbReference>
<proteinExistence type="predicted"/>
<dbReference type="CDD" id="cd04301">
    <property type="entry name" value="NAT_SF"/>
    <property type="match status" value="1"/>
</dbReference>
<feature type="domain" description="N-acetyltransferase" evidence="3">
    <location>
        <begin position="145"/>
        <end position="299"/>
    </location>
</feature>
<dbReference type="EMBL" id="BAAAQG010000013">
    <property type="protein sequence ID" value="GAA1715823.1"/>
    <property type="molecule type" value="Genomic_DNA"/>
</dbReference>
<dbReference type="Pfam" id="PF00583">
    <property type="entry name" value="Acetyltransf_1"/>
    <property type="match status" value="1"/>
</dbReference>
<evidence type="ECO:0000313" key="4">
    <source>
        <dbReference type="EMBL" id="GAA1715823.1"/>
    </source>
</evidence>
<comment type="caution">
    <text evidence="4">The sequence shown here is derived from an EMBL/GenBank/DDBJ whole genome shotgun (WGS) entry which is preliminary data.</text>
</comment>
<dbReference type="InterPro" id="IPR023393">
    <property type="entry name" value="START-like_dom_sf"/>
</dbReference>
<evidence type="ECO:0000256" key="2">
    <source>
        <dbReference type="ARBA" id="ARBA00023315"/>
    </source>
</evidence>
<dbReference type="SUPFAM" id="SSF55961">
    <property type="entry name" value="Bet v1-like"/>
    <property type="match status" value="1"/>
</dbReference>
<sequence>MRTRHVSTVIHRSPADVYDLASDHTKLATWASGLATAQASVDGDTLVVDSPMGRVSVRFVPRNDFGVLDHEVTLPDGAMVHNPLRVLPHPDGAEVVMTVRQLSDDDDEFEQDAATVAADLDRLKGLLEGERIPVPPSSARPAAQADIRVAGPADATSLGRMLHDFNTEFDCATPSAAEAATRFERLLEREDVLAVVAGLPRGREAGTDVGFAFLTLRPTPYWDGPLAQLEDLYVRPDLRAAGIGTGVLHRSVSEARRRGCEEILINVDSDDLGARRFYERHGFSDHDPDTGSGMRCYLRQL</sequence>
<reference evidence="4 5" key="1">
    <citation type="journal article" date="2019" name="Int. J. Syst. Evol. Microbiol.">
        <title>The Global Catalogue of Microorganisms (GCM) 10K type strain sequencing project: providing services to taxonomists for standard genome sequencing and annotation.</title>
        <authorList>
            <consortium name="The Broad Institute Genomics Platform"/>
            <consortium name="The Broad Institute Genome Sequencing Center for Infectious Disease"/>
            <person name="Wu L."/>
            <person name="Ma J."/>
        </authorList>
    </citation>
    <scope>NUCLEOTIDE SEQUENCE [LARGE SCALE GENOMIC DNA]</scope>
    <source>
        <strain evidence="4 5">JCM 16002</strain>
    </source>
</reference>
<protein>
    <recommendedName>
        <fullName evidence="3">N-acetyltransferase domain-containing protein</fullName>
    </recommendedName>
</protein>
<evidence type="ECO:0000256" key="1">
    <source>
        <dbReference type="ARBA" id="ARBA00022679"/>
    </source>
</evidence>
<keyword evidence="5" id="KW-1185">Reference proteome</keyword>
<name>A0ABN2J0Y8_9ACTN</name>
<dbReference type="RefSeq" id="WP_182658904.1">
    <property type="nucleotide sequence ID" value="NZ_BAAAQG010000013.1"/>
</dbReference>
<dbReference type="PANTHER" id="PTHR43877">
    <property type="entry name" value="AMINOALKYLPHOSPHONATE N-ACETYLTRANSFERASE-RELATED-RELATED"/>
    <property type="match status" value="1"/>
</dbReference>
<dbReference type="Gene3D" id="3.30.530.20">
    <property type="match status" value="1"/>
</dbReference>
<evidence type="ECO:0000259" key="3">
    <source>
        <dbReference type="PROSITE" id="PS51186"/>
    </source>
</evidence>
<dbReference type="InterPro" id="IPR000182">
    <property type="entry name" value="GNAT_dom"/>
</dbReference>
<dbReference type="PROSITE" id="PS51186">
    <property type="entry name" value="GNAT"/>
    <property type="match status" value="1"/>
</dbReference>
<accession>A0ABN2J0Y8</accession>